<accession>A0A0A9CK35</accession>
<reference evidence="1" key="1">
    <citation type="submission" date="2014-09" db="EMBL/GenBank/DDBJ databases">
        <authorList>
            <person name="Magalhaes I.L.F."/>
            <person name="Oliveira U."/>
            <person name="Santos F.R."/>
            <person name="Vidigal T.H.D.A."/>
            <person name="Brescovit A.D."/>
            <person name="Santos A.J."/>
        </authorList>
    </citation>
    <scope>NUCLEOTIDE SEQUENCE</scope>
    <source>
        <tissue evidence="1">Shoot tissue taken approximately 20 cm above the soil surface</tissue>
    </source>
</reference>
<organism evidence="1">
    <name type="scientific">Arundo donax</name>
    <name type="common">Giant reed</name>
    <name type="synonym">Donax arundinaceus</name>
    <dbReference type="NCBI Taxonomy" id="35708"/>
    <lineage>
        <taxon>Eukaryota</taxon>
        <taxon>Viridiplantae</taxon>
        <taxon>Streptophyta</taxon>
        <taxon>Embryophyta</taxon>
        <taxon>Tracheophyta</taxon>
        <taxon>Spermatophyta</taxon>
        <taxon>Magnoliopsida</taxon>
        <taxon>Liliopsida</taxon>
        <taxon>Poales</taxon>
        <taxon>Poaceae</taxon>
        <taxon>PACMAD clade</taxon>
        <taxon>Arundinoideae</taxon>
        <taxon>Arundineae</taxon>
        <taxon>Arundo</taxon>
    </lineage>
</organism>
<evidence type="ECO:0000313" key="1">
    <source>
        <dbReference type="EMBL" id="JAD75946.1"/>
    </source>
</evidence>
<dbReference type="AlphaFoldDB" id="A0A0A9CK35"/>
<name>A0A0A9CK35_ARUDO</name>
<reference evidence="1" key="2">
    <citation type="journal article" date="2015" name="Data Brief">
        <title>Shoot transcriptome of the giant reed, Arundo donax.</title>
        <authorList>
            <person name="Barrero R.A."/>
            <person name="Guerrero F.D."/>
            <person name="Moolhuijzen P."/>
            <person name="Goolsby J.A."/>
            <person name="Tidwell J."/>
            <person name="Bellgard S.E."/>
            <person name="Bellgard M.I."/>
        </authorList>
    </citation>
    <scope>NUCLEOTIDE SEQUENCE</scope>
    <source>
        <tissue evidence="1">Shoot tissue taken approximately 20 cm above the soil surface</tissue>
    </source>
</reference>
<protein>
    <submittedName>
        <fullName evidence="1">Uncharacterized protein</fullName>
    </submittedName>
</protein>
<sequence length="46" mass="5664">MHLNYKFRLTKEKETNMITKDWNAYTTTTNRSKFREVKLQCHTNKI</sequence>
<proteinExistence type="predicted"/>
<dbReference type="EMBL" id="GBRH01221949">
    <property type="protein sequence ID" value="JAD75946.1"/>
    <property type="molecule type" value="Transcribed_RNA"/>
</dbReference>